<comment type="caution">
    <text evidence="1">The sequence shown here is derived from an EMBL/GenBank/DDBJ whole genome shotgun (WGS) entry which is preliminary data.</text>
</comment>
<keyword evidence="2" id="KW-1185">Reference proteome</keyword>
<dbReference type="Proteomes" id="UP000076858">
    <property type="component" value="Unassembled WGS sequence"/>
</dbReference>
<protein>
    <submittedName>
        <fullName evidence="1">Uncharacterized protein</fullName>
    </submittedName>
</protein>
<evidence type="ECO:0000313" key="2">
    <source>
        <dbReference type="Proteomes" id="UP000076858"/>
    </source>
</evidence>
<proteinExistence type="predicted"/>
<organism evidence="1 2">
    <name type="scientific">Daphnia magna</name>
    <dbReference type="NCBI Taxonomy" id="35525"/>
    <lineage>
        <taxon>Eukaryota</taxon>
        <taxon>Metazoa</taxon>
        <taxon>Ecdysozoa</taxon>
        <taxon>Arthropoda</taxon>
        <taxon>Crustacea</taxon>
        <taxon>Branchiopoda</taxon>
        <taxon>Diplostraca</taxon>
        <taxon>Cladocera</taxon>
        <taxon>Anomopoda</taxon>
        <taxon>Daphniidae</taxon>
        <taxon>Daphnia</taxon>
    </lineage>
</organism>
<name>A0A164ZYW2_9CRUS</name>
<dbReference type="EMBL" id="LRGB01000687">
    <property type="protein sequence ID" value="KZS16969.1"/>
    <property type="molecule type" value="Genomic_DNA"/>
</dbReference>
<reference evidence="1 2" key="1">
    <citation type="submission" date="2016-03" db="EMBL/GenBank/DDBJ databases">
        <title>EvidentialGene: Evidence-directed Construction of Genes on Genomes.</title>
        <authorList>
            <person name="Gilbert D.G."/>
            <person name="Choi J.-H."/>
            <person name="Mockaitis K."/>
            <person name="Colbourne J."/>
            <person name="Pfrender M."/>
        </authorList>
    </citation>
    <scope>NUCLEOTIDE SEQUENCE [LARGE SCALE GENOMIC DNA]</scope>
    <source>
        <strain evidence="1 2">Xinb3</strain>
        <tissue evidence="1">Complete organism</tissue>
    </source>
</reference>
<accession>A0A164ZYW2</accession>
<dbReference type="AlphaFoldDB" id="A0A164ZYW2"/>
<sequence>MGQLKIPENRQKSQIFLNMKNRDFRQIQLLAKTRHSQPKFDNDHENPTRFFMGLKFLRYWLLPVTSENK</sequence>
<gene>
    <name evidence="1" type="ORF">APZ42_017638</name>
</gene>
<evidence type="ECO:0000313" key="1">
    <source>
        <dbReference type="EMBL" id="KZS16969.1"/>
    </source>
</evidence>